<reference evidence="3" key="1">
    <citation type="submission" date="2022-11" db="UniProtKB">
        <authorList>
            <consortium name="WormBaseParasite"/>
        </authorList>
    </citation>
    <scope>IDENTIFICATION</scope>
</reference>
<name>A0A914D2H3_9BILA</name>
<feature type="chain" id="PRO_5037308813" evidence="1">
    <location>
        <begin position="22"/>
        <end position="81"/>
    </location>
</feature>
<dbReference type="Proteomes" id="UP000887540">
    <property type="component" value="Unplaced"/>
</dbReference>
<keyword evidence="1" id="KW-0732">Signal</keyword>
<sequence>MFFKIFILILFSYLLFSNAEAKSGVLSEVTGLRAKRYGSFSNCQQIPGRRKRYGVYTIPYGGCAIIGGRGGGAAGSSSEGK</sequence>
<protein>
    <submittedName>
        <fullName evidence="3">Uncharacterized protein</fullName>
    </submittedName>
</protein>
<evidence type="ECO:0000313" key="3">
    <source>
        <dbReference type="WBParaSite" id="ACRNAN_scaffold1796.g23706.t1"/>
    </source>
</evidence>
<evidence type="ECO:0000313" key="2">
    <source>
        <dbReference type="Proteomes" id="UP000887540"/>
    </source>
</evidence>
<dbReference type="WBParaSite" id="ACRNAN_scaffold1796.g23706.t1">
    <property type="protein sequence ID" value="ACRNAN_scaffold1796.g23706.t1"/>
    <property type="gene ID" value="ACRNAN_scaffold1796.g23706"/>
</dbReference>
<proteinExistence type="predicted"/>
<evidence type="ECO:0000256" key="1">
    <source>
        <dbReference type="SAM" id="SignalP"/>
    </source>
</evidence>
<dbReference type="AlphaFoldDB" id="A0A914D2H3"/>
<keyword evidence="2" id="KW-1185">Reference proteome</keyword>
<organism evidence="2 3">
    <name type="scientific">Acrobeloides nanus</name>
    <dbReference type="NCBI Taxonomy" id="290746"/>
    <lineage>
        <taxon>Eukaryota</taxon>
        <taxon>Metazoa</taxon>
        <taxon>Ecdysozoa</taxon>
        <taxon>Nematoda</taxon>
        <taxon>Chromadorea</taxon>
        <taxon>Rhabditida</taxon>
        <taxon>Tylenchina</taxon>
        <taxon>Cephalobomorpha</taxon>
        <taxon>Cephaloboidea</taxon>
        <taxon>Cephalobidae</taxon>
        <taxon>Acrobeloides</taxon>
    </lineage>
</organism>
<feature type="signal peptide" evidence="1">
    <location>
        <begin position="1"/>
        <end position="21"/>
    </location>
</feature>
<accession>A0A914D2H3</accession>